<dbReference type="PANTHER" id="PTHR12876">
    <property type="entry name" value="N4BP1-RELATED"/>
    <property type="match status" value="1"/>
</dbReference>
<dbReference type="GO" id="GO:0005634">
    <property type="term" value="C:nucleus"/>
    <property type="evidence" value="ECO:0007669"/>
    <property type="project" value="TreeGrafter"/>
</dbReference>
<evidence type="ECO:0000259" key="2">
    <source>
        <dbReference type="Pfam" id="PF11977"/>
    </source>
</evidence>
<dbReference type="PANTHER" id="PTHR12876:SF35">
    <property type="entry name" value="LD08718P-RELATED"/>
    <property type="match status" value="1"/>
</dbReference>
<dbReference type="Proteomes" id="UP001652661">
    <property type="component" value="Chromosome 2R"/>
</dbReference>
<evidence type="ECO:0000256" key="1">
    <source>
        <dbReference type="SAM" id="MobiDB-lite"/>
    </source>
</evidence>
<feature type="compositionally biased region" description="Polar residues" evidence="1">
    <location>
        <begin position="322"/>
        <end position="331"/>
    </location>
</feature>
<feature type="domain" description="RNase NYN" evidence="2">
    <location>
        <begin position="365"/>
        <end position="515"/>
    </location>
</feature>
<dbReference type="FunFam" id="3.40.50.11980:FF:000001">
    <property type="entry name" value="ZC3H12A isoform 1"/>
    <property type="match status" value="1"/>
</dbReference>
<dbReference type="InterPro" id="IPR051101">
    <property type="entry name" value="ZC3H12/N4BP1_RNase_Reg"/>
</dbReference>
<gene>
    <name evidence="4" type="primary">LOC108076504</name>
</gene>
<protein>
    <submittedName>
        <fullName evidence="4">Endoribonuclease rege-1</fullName>
    </submittedName>
</protein>
<dbReference type="Pfam" id="PF11977">
    <property type="entry name" value="RNase_Zc3h12a"/>
    <property type="match status" value="1"/>
</dbReference>
<dbReference type="GO" id="GO:0036464">
    <property type="term" value="C:cytoplasmic ribonucleoprotein granule"/>
    <property type="evidence" value="ECO:0007669"/>
    <property type="project" value="TreeGrafter"/>
</dbReference>
<dbReference type="GeneID" id="108076504"/>
<evidence type="ECO:0000313" key="3">
    <source>
        <dbReference type="Proteomes" id="UP001652661"/>
    </source>
</evidence>
<reference evidence="3" key="1">
    <citation type="submission" date="2025-05" db="UniProtKB">
        <authorList>
            <consortium name="RefSeq"/>
        </authorList>
    </citation>
    <scope>NUCLEOTIDE SEQUENCE [LARGE SCALE GENOMIC DNA]</scope>
    <source>
        <strain evidence="3">14028-0561.14</strain>
    </source>
</reference>
<reference evidence="4" key="2">
    <citation type="submission" date="2025-08" db="UniProtKB">
        <authorList>
            <consortium name="RefSeq"/>
        </authorList>
    </citation>
    <scope>IDENTIFICATION</scope>
    <source>
        <strain evidence="4">14028-0561.14</strain>
        <tissue evidence="4">Whole fly</tissue>
    </source>
</reference>
<dbReference type="GO" id="GO:0003729">
    <property type="term" value="F:mRNA binding"/>
    <property type="evidence" value="ECO:0007669"/>
    <property type="project" value="TreeGrafter"/>
</dbReference>
<dbReference type="AlphaFoldDB" id="A0A6P4IPZ3"/>
<dbReference type="CDD" id="cd18719">
    <property type="entry name" value="PIN_Zc3h12a-N4BP1-like"/>
    <property type="match status" value="1"/>
</dbReference>
<feature type="compositionally biased region" description="Basic residues" evidence="1">
    <location>
        <begin position="302"/>
        <end position="321"/>
    </location>
</feature>
<accession>A0A6P4IPZ3</accession>
<feature type="region of interest" description="Disordered" evidence="1">
    <location>
        <begin position="40"/>
        <end position="101"/>
    </location>
</feature>
<keyword evidence="3" id="KW-1185">Reference proteome</keyword>
<dbReference type="GO" id="GO:0004521">
    <property type="term" value="F:RNA endonuclease activity"/>
    <property type="evidence" value="ECO:0007669"/>
    <property type="project" value="TreeGrafter"/>
</dbReference>
<proteinExistence type="predicted"/>
<dbReference type="InterPro" id="IPR021869">
    <property type="entry name" value="RNase_Zc3h12_NYN"/>
</dbReference>
<feature type="compositionally biased region" description="Basic and acidic residues" evidence="1">
    <location>
        <begin position="74"/>
        <end position="84"/>
    </location>
</feature>
<organism evidence="3 4">
    <name type="scientific">Drosophila kikkawai</name>
    <name type="common">Fruit fly</name>
    <dbReference type="NCBI Taxonomy" id="30033"/>
    <lineage>
        <taxon>Eukaryota</taxon>
        <taxon>Metazoa</taxon>
        <taxon>Ecdysozoa</taxon>
        <taxon>Arthropoda</taxon>
        <taxon>Hexapoda</taxon>
        <taxon>Insecta</taxon>
        <taxon>Pterygota</taxon>
        <taxon>Neoptera</taxon>
        <taxon>Endopterygota</taxon>
        <taxon>Diptera</taxon>
        <taxon>Brachycera</taxon>
        <taxon>Muscomorpha</taxon>
        <taxon>Ephydroidea</taxon>
        <taxon>Drosophilidae</taxon>
        <taxon>Drosophila</taxon>
        <taxon>Sophophora</taxon>
    </lineage>
</organism>
<evidence type="ECO:0000313" key="4">
    <source>
        <dbReference type="RefSeq" id="XP_017024891.1"/>
    </source>
</evidence>
<dbReference type="RefSeq" id="XP_017024891.1">
    <property type="nucleotide sequence ID" value="XM_017169402.3"/>
</dbReference>
<name>A0A6P4IPZ3_DROKI</name>
<sequence>MGKGKLRKMKAMKALKALQRNSQWHVGGASSNEASKILLSLAGGSPQKEKLSAGAQQNTKTSKNSDEAAGPSKTEFKKFKDHLPKNLPKRLQNTNKKLNRKSMTKLMSSIKKKYKVQKNPQVQRKLEFLRNSPTKNLKLPRSKIFKPRKKITRNIEDIEEGEIIETSDDDDCVLLEPPNVPISIDGDESNTDTEPFSSEKFFEACQRRAEIMTKPKIVTDSRREVALLVTPKSDNKLLYSPLTKTTSPADISCIDLLGSPESMPAAVMPMPIENHDDSVILLEDSIGGEDYIPLLNPLPKNVTKKQQKTPKKSAKPKKKQSGRMNISQFTSAEKKKVGDYNSNTFNPTEETDEPGQAGDKPKSTKRSIIIDGSNVAFAHGNSNVFSSEGIKYCLQYFDKMGHNAKAVMPSFRRNAFKSSNPELLDQLQKEGKIVFTPCKNIPGQKSISYDDRFILQLAYEWNAAVVSNDNYRDLIDESPAFKKIVETRVLGYTWCDNIFILPKDPYGRWGPTLDEILRC</sequence>
<dbReference type="Gene3D" id="3.40.50.11980">
    <property type="match status" value="1"/>
</dbReference>
<dbReference type="OrthoDB" id="392925at2759"/>
<feature type="region of interest" description="Disordered" evidence="1">
    <location>
        <begin position="293"/>
        <end position="364"/>
    </location>
</feature>